<comment type="caution">
    <text evidence="1">The sequence shown here is derived from an EMBL/GenBank/DDBJ whole genome shotgun (WGS) entry which is preliminary data.</text>
</comment>
<reference evidence="1" key="1">
    <citation type="journal article" date="2015" name="Nature">
        <title>Complex archaea that bridge the gap between prokaryotes and eukaryotes.</title>
        <authorList>
            <person name="Spang A."/>
            <person name="Saw J.H."/>
            <person name="Jorgensen S.L."/>
            <person name="Zaremba-Niedzwiedzka K."/>
            <person name="Martijn J."/>
            <person name="Lind A.E."/>
            <person name="van Eijk R."/>
            <person name="Schleper C."/>
            <person name="Guy L."/>
            <person name="Ettema T.J."/>
        </authorList>
    </citation>
    <scope>NUCLEOTIDE SEQUENCE</scope>
</reference>
<organism evidence="1">
    <name type="scientific">marine sediment metagenome</name>
    <dbReference type="NCBI Taxonomy" id="412755"/>
    <lineage>
        <taxon>unclassified sequences</taxon>
        <taxon>metagenomes</taxon>
        <taxon>ecological metagenomes</taxon>
    </lineage>
</organism>
<protein>
    <submittedName>
        <fullName evidence="1">Uncharacterized protein</fullName>
    </submittedName>
</protein>
<dbReference type="AlphaFoldDB" id="A0A0F9KW06"/>
<name>A0A0F9KW06_9ZZZZ</name>
<dbReference type="EMBL" id="LAZR01008407">
    <property type="protein sequence ID" value="KKM78951.1"/>
    <property type="molecule type" value="Genomic_DNA"/>
</dbReference>
<sequence length="70" mass="8768">MQFIKHKIQLEINYFIHIPVVFMEEIKQLYERLSYASDTEREELWKIIIEKNRSLFKKKREELNRILKKT</sequence>
<gene>
    <name evidence="1" type="ORF">LCGC14_1354810</name>
</gene>
<accession>A0A0F9KW06</accession>
<proteinExistence type="predicted"/>
<evidence type="ECO:0000313" key="1">
    <source>
        <dbReference type="EMBL" id="KKM78951.1"/>
    </source>
</evidence>